<evidence type="ECO:0000256" key="2">
    <source>
        <dbReference type="ARBA" id="ARBA00004251"/>
    </source>
</evidence>
<dbReference type="EMBL" id="AAKN02009909">
    <property type="status" value="NOT_ANNOTATED_CDS"/>
    <property type="molecule type" value="Genomic_DNA"/>
</dbReference>
<dbReference type="EMBL" id="AAKN02009914">
    <property type="status" value="NOT_ANNOTATED_CDS"/>
    <property type="molecule type" value="Genomic_DNA"/>
</dbReference>
<dbReference type="PRINTS" id="PR00205">
    <property type="entry name" value="CADHERIN"/>
</dbReference>
<evidence type="ECO:0000256" key="4">
    <source>
        <dbReference type="ARBA" id="ARBA00022692"/>
    </source>
</evidence>
<dbReference type="EMBL" id="AAKN02009915">
    <property type="status" value="NOT_ANNOTATED_CDS"/>
    <property type="molecule type" value="Genomic_DNA"/>
</dbReference>
<evidence type="ECO:0000256" key="11">
    <source>
        <dbReference type="ARBA" id="ARBA00023180"/>
    </source>
</evidence>
<evidence type="ECO:0000313" key="17">
    <source>
        <dbReference type="Ensembl" id="ENSCPOP00000031007.1"/>
    </source>
</evidence>
<protein>
    <submittedName>
        <fullName evidence="17">Protocadherin alpha subfamily C, 1</fullName>
    </submittedName>
</protein>
<keyword evidence="7 12" id="KW-0106">Calcium</keyword>
<gene>
    <name evidence="17" type="primary">PCDHAC1</name>
</gene>
<dbReference type="InterPro" id="IPR050174">
    <property type="entry name" value="Protocadherin/Cadherin-CA"/>
</dbReference>
<organism evidence="17 18">
    <name type="scientific">Cavia porcellus</name>
    <name type="common">Guinea pig</name>
    <dbReference type="NCBI Taxonomy" id="10141"/>
    <lineage>
        <taxon>Eukaryota</taxon>
        <taxon>Metazoa</taxon>
        <taxon>Chordata</taxon>
        <taxon>Craniata</taxon>
        <taxon>Vertebrata</taxon>
        <taxon>Euteleostomi</taxon>
        <taxon>Mammalia</taxon>
        <taxon>Eutheria</taxon>
        <taxon>Euarchontoglires</taxon>
        <taxon>Glires</taxon>
        <taxon>Rodentia</taxon>
        <taxon>Hystricomorpha</taxon>
        <taxon>Caviidae</taxon>
        <taxon>Cavia</taxon>
    </lineage>
</organism>
<feature type="transmembrane region" description="Helical" evidence="14">
    <location>
        <begin position="698"/>
        <end position="718"/>
    </location>
</feature>
<dbReference type="CDD" id="cd11304">
    <property type="entry name" value="Cadherin_repeat"/>
    <property type="match status" value="6"/>
</dbReference>
<dbReference type="Bgee" id="ENSCPOG00000009738">
    <property type="expression patterns" value="Expressed in cerebellum and 12 other cell types or tissues"/>
</dbReference>
<keyword evidence="11" id="KW-0325">Glycoprotein</keyword>
<dbReference type="Pfam" id="PF00028">
    <property type="entry name" value="Cadherin"/>
    <property type="match status" value="5"/>
</dbReference>
<dbReference type="InterPro" id="IPR013164">
    <property type="entry name" value="Cadherin_N"/>
</dbReference>
<dbReference type="EMBL" id="AAKN02009913">
    <property type="status" value="NOT_ANNOTATED_CDS"/>
    <property type="molecule type" value="Genomic_DNA"/>
</dbReference>
<feature type="region of interest" description="Disordered" evidence="13">
    <location>
        <begin position="900"/>
        <end position="949"/>
    </location>
</feature>
<dbReference type="EMBL" id="AAKN02009912">
    <property type="status" value="NOT_ANNOTATED_CDS"/>
    <property type="molecule type" value="Genomic_DNA"/>
</dbReference>
<evidence type="ECO:0000256" key="7">
    <source>
        <dbReference type="ARBA" id="ARBA00022837"/>
    </source>
</evidence>
<evidence type="ECO:0000256" key="6">
    <source>
        <dbReference type="ARBA" id="ARBA00022737"/>
    </source>
</evidence>
<dbReference type="InterPro" id="IPR002126">
    <property type="entry name" value="Cadherin-like_dom"/>
</dbReference>
<feature type="region of interest" description="Disordered" evidence="13">
    <location>
        <begin position="754"/>
        <end position="807"/>
    </location>
</feature>
<keyword evidence="3" id="KW-1003">Cell membrane</keyword>
<dbReference type="SUPFAM" id="SSF49313">
    <property type="entry name" value="Cadherin-like"/>
    <property type="match status" value="6"/>
</dbReference>
<keyword evidence="5 15" id="KW-0732">Signal</keyword>
<dbReference type="FunFam" id="2.60.40.60:FF:000006">
    <property type="entry name" value="Protocadherin alpha 2"/>
    <property type="match status" value="1"/>
</dbReference>
<evidence type="ECO:0000256" key="15">
    <source>
        <dbReference type="SAM" id="SignalP"/>
    </source>
</evidence>
<dbReference type="Ensembl" id="ENSCPOT00000042917.1">
    <property type="protein sequence ID" value="ENSCPOP00000031007.1"/>
    <property type="gene ID" value="ENSCPOG00000009738.4"/>
</dbReference>
<evidence type="ECO:0000259" key="16">
    <source>
        <dbReference type="PROSITE" id="PS50268"/>
    </source>
</evidence>
<dbReference type="PROSITE" id="PS50268">
    <property type="entry name" value="CADHERIN_2"/>
    <property type="match status" value="6"/>
</dbReference>
<dbReference type="eggNOG" id="KOG3594">
    <property type="taxonomic scope" value="Eukaryota"/>
</dbReference>
<dbReference type="PANTHER" id="PTHR24028:SF60">
    <property type="entry name" value="PROTOCADHERIN ALPHA-2"/>
    <property type="match status" value="1"/>
</dbReference>
<dbReference type="Proteomes" id="UP000005447">
    <property type="component" value="Unassembled WGS sequence"/>
</dbReference>
<dbReference type="Pfam" id="PF15974">
    <property type="entry name" value="Cadherin_tail"/>
    <property type="match status" value="1"/>
</dbReference>
<dbReference type="SMART" id="SM00112">
    <property type="entry name" value="CA"/>
    <property type="match status" value="6"/>
</dbReference>
<dbReference type="VEuPathDB" id="HostDB:ENSCPOG00000009738"/>
<feature type="domain" description="Cadherin" evidence="16">
    <location>
        <begin position="456"/>
        <end position="565"/>
    </location>
</feature>
<evidence type="ECO:0000256" key="9">
    <source>
        <dbReference type="ARBA" id="ARBA00022989"/>
    </source>
</evidence>
<dbReference type="FunFam" id="2.60.40.60:FF:000007">
    <property type="entry name" value="Protocadherin alpha 2"/>
    <property type="match status" value="1"/>
</dbReference>
<evidence type="ECO:0000256" key="1">
    <source>
        <dbReference type="ARBA" id="ARBA00003436"/>
    </source>
</evidence>
<reference evidence="18" key="1">
    <citation type="journal article" date="2011" name="Nature">
        <title>A high-resolution map of human evolutionary constraint using 29 mammals.</title>
        <authorList>
            <person name="Lindblad-Toh K."/>
            <person name="Garber M."/>
            <person name="Zuk O."/>
            <person name="Lin M.F."/>
            <person name="Parker B.J."/>
            <person name="Washietl S."/>
            <person name="Kheradpour P."/>
            <person name="Ernst J."/>
            <person name="Jordan G."/>
            <person name="Mauceli E."/>
            <person name="Ward L.D."/>
            <person name="Lowe C.B."/>
            <person name="Holloway A.K."/>
            <person name="Clamp M."/>
            <person name="Gnerre S."/>
            <person name="Alfoldi J."/>
            <person name="Beal K."/>
            <person name="Chang J."/>
            <person name="Clawson H."/>
            <person name="Cuff J."/>
            <person name="Di Palma F."/>
            <person name="Fitzgerald S."/>
            <person name="Flicek P."/>
            <person name="Guttman M."/>
            <person name="Hubisz M.J."/>
            <person name="Jaffe D.B."/>
            <person name="Jungreis I."/>
            <person name="Kent W.J."/>
            <person name="Kostka D."/>
            <person name="Lara M."/>
            <person name="Martins A.L."/>
            <person name="Massingham T."/>
            <person name="Moltke I."/>
            <person name="Raney B.J."/>
            <person name="Rasmussen M.D."/>
            <person name="Robinson J."/>
            <person name="Stark A."/>
            <person name="Vilella A.J."/>
            <person name="Wen J."/>
            <person name="Xie X."/>
            <person name="Zody M.C."/>
            <person name="Baldwin J."/>
            <person name="Bloom T."/>
            <person name="Chin C.W."/>
            <person name="Heiman D."/>
            <person name="Nicol R."/>
            <person name="Nusbaum C."/>
            <person name="Young S."/>
            <person name="Wilkinson J."/>
            <person name="Worley K.C."/>
            <person name="Kovar C.L."/>
            <person name="Muzny D.M."/>
            <person name="Gibbs R.A."/>
            <person name="Cree A."/>
            <person name="Dihn H.H."/>
            <person name="Fowler G."/>
            <person name="Jhangiani S."/>
            <person name="Joshi V."/>
            <person name="Lee S."/>
            <person name="Lewis L.R."/>
            <person name="Nazareth L.V."/>
            <person name="Okwuonu G."/>
            <person name="Santibanez J."/>
            <person name="Warren W.C."/>
            <person name="Mardis E.R."/>
            <person name="Weinstock G.M."/>
            <person name="Wilson R.K."/>
            <person name="Delehaunty K."/>
            <person name="Dooling D."/>
            <person name="Fronik C."/>
            <person name="Fulton L."/>
            <person name="Fulton B."/>
            <person name="Graves T."/>
            <person name="Minx P."/>
            <person name="Sodergren E."/>
            <person name="Birney E."/>
            <person name="Margulies E.H."/>
            <person name="Herrero J."/>
            <person name="Green E.D."/>
            <person name="Haussler D."/>
            <person name="Siepel A."/>
            <person name="Goldman N."/>
            <person name="Pollard K.S."/>
            <person name="Pedersen J.S."/>
            <person name="Lander E.S."/>
            <person name="Kellis M."/>
        </authorList>
    </citation>
    <scope>NUCLEOTIDE SEQUENCE [LARGE SCALE GENOMIC DNA]</scope>
    <source>
        <strain evidence="18">2N</strain>
    </source>
</reference>
<evidence type="ECO:0000256" key="13">
    <source>
        <dbReference type="SAM" id="MobiDB-lite"/>
    </source>
</evidence>
<feature type="signal peptide" evidence="15">
    <location>
        <begin position="1"/>
        <end position="29"/>
    </location>
</feature>
<dbReference type="InterPro" id="IPR020894">
    <property type="entry name" value="Cadherin_CS"/>
</dbReference>
<keyword evidence="4 14" id="KW-0812">Transmembrane</keyword>
<reference evidence="17" key="3">
    <citation type="submission" date="2025-09" db="UniProtKB">
        <authorList>
            <consortium name="Ensembl"/>
        </authorList>
    </citation>
    <scope>IDENTIFICATION</scope>
    <source>
        <strain evidence="17">2N</strain>
    </source>
</reference>
<dbReference type="Pfam" id="PF08266">
    <property type="entry name" value="Cadherin_2"/>
    <property type="match status" value="1"/>
</dbReference>
<evidence type="ECO:0000256" key="3">
    <source>
        <dbReference type="ARBA" id="ARBA00022475"/>
    </source>
</evidence>
<reference evidence="17" key="2">
    <citation type="submission" date="2025-08" db="UniProtKB">
        <authorList>
            <consortium name="Ensembl"/>
        </authorList>
    </citation>
    <scope>IDENTIFICATION</scope>
    <source>
        <strain evidence="17">2N</strain>
    </source>
</reference>
<dbReference type="EMBL" id="AAKN02009916">
    <property type="status" value="NOT_ANNOTATED_CDS"/>
    <property type="molecule type" value="Genomic_DNA"/>
</dbReference>
<dbReference type="FunFam" id="2.60.40.60:FF:000002">
    <property type="entry name" value="Protocadherin alpha 2"/>
    <property type="match status" value="1"/>
</dbReference>
<name>A0A286XZX3_CAVPO</name>
<keyword evidence="10 14" id="KW-0472">Membrane</keyword>
<dbReference type="Gene3D" id="2.60.40.60">
    <property type="entry name" value="Cadherins"/>
    <property type="match status" value="6"/>
</dbReference>
<accession>A0A286XZX3</accession>
<dbReference type="AlphaFoldDB" id="A0A286XZX3"/>
<evidence type="ECO:0000256" key="12">
    <source>
        <dbReference type="PROSITE-ProRule" id="PRU00043"/>
    </source>
</evidence>
<keyword evidence="18" id="KW-1185">Reference proteome</keyword>
<dbReference type="EMBL" id="AAKN02009917">
    <property type="status" value="NOT_ANNOTATED_CDS"/>
    <property type="molecule type" value="Genomic_DNA"/>
</dbReference>
<feature type="chain" id="PRO_5012786975" evidence="15">
    <location>
        <begin position="30"/>
        <end position="949"/>
    </location>
</feature>
<sequence>VSSLRRARGVKECLLLSLLLLAAWQAGSGQLHYSVPEEAKHGTFVGRIAQDLGLELTELVPRLFRVASKERGELLEVNLQNGILFVNSRIDREELCGRSAECSIHLEVIVDRPLQVFHVEVEVKDINDNPPVFPMAVKIIRFPETRLLDSRFPLEGASDADTGVNAFLSYKLSSNEFFFLDVQTNDEQSQSLFIVQGKSLDREETAEINLLLVATDGGKPELTGTVHILIKVLDVNDNEPTFDQSVYKVKLYENAANGTLVIKVNASDADEGSNSEVVYSISSDVSSKIQMKFKINPSSGEVRTREKLDYEETKSYDIQVIASDRGTPSMSGHCKISVKLVDINDNTPEISITSLALPIQENAPLGTVIALITVSDRDSGINGQVTCSLTPHIPFKLVSTFRNYYSVVLDSALDRETLSDYEVVVTARDGGSPPLWASATVTVEVADVNDNAPLFAQPEYTVFVKENNPPGAHIFTVCARDADAQENALVSYSLVERRVGERALSSYVSVHAESGKVFALQPLDHEELELLQFQVSARDSGVPALGSNVTLQVFVLDENDNAPALLGLGSGGASNMMSELVSRSVGAGHVVTKVRAVDADSGYNAWLSYELQPTQGGARNPFRVGLYTGEISTTRPLDEEDAPRQHLLVLVKDHGEPPLKATATVLVSLMESGQAPKVPLRASVGSDDLQEALVDVNVYLIIAICAVSSLLVLTLLLYTALRCSAVTSEGAGRPGKPTLVCSSAVGSWSYSQQRGQRVCSGEGPPKTDLMAFSPSLPQGPDSTAERQQSSDSECFGKPRQPNPDWRYSASLRAGMHSSVHLEEAGILRAGPGGPDQQWPTVSSATPEPEAGEVSPPVGAGVNSNSWTFKYGPGNPKQSGPGELPDKFIIPGSPAIISIRQEPANSQIDKSDFITFGKKEETKKKKKKKKGNKTQEKKEKGNSTTDNSDQ</sequence>
<dbReference type="PANTHER" id="PTHR24028">
    <property type="entry name" value="CADHERIN-87A"/>
    <property type="match status" value="1"/>
</dbReference>
<dbReference type="GO" id="GO:0005509">
    <property type="term" value="F:calcium ion binding"/>
    <property type="evidence" value="ECO:0007669"/>
    <property type="project" value="UniProtKB-UniRule"/>
</dbReference>
<dbReference type="InterPro" id="IPR031904">
    <property type="entry name" value="Cadherin_CBD"/>
</dbReference>
<dbReference type="FunFam" id="2.60.40.60:FF:000129">
    <property type="entry name" value="protocadherin alpha-C2 isoform X1"/>
    <property type="match status" value="1"/>
</dbReference>
<comment type="subcellular location">
    <subcellularLocation>
        <location evidence="2">Cell membrane</location>
        <topology evidence="2">Single-pass type I membrane protein</topology>
    </subcellularLocation>
</comment>
<feature type="region of interest" description="Disordered" evidence="13">
    <location>
        <begin position="870"/>
        <end position="889"/>
    </location>
</feature>
<keyword evidence="9 14" id="KW-1133">Transmembrane helix</keyword>
<dbReference type="EMBL" id="AAKN02009910">
    <property type="status" value="NOT_ANNOTATED_CDS"/>
    <property type="molecule type" value="Genomic_DNA"/>
</dbReference>
<comment type="function">
    <text evidence="1">Potential calcium-dependent cell-adhesion protein. May be involved in the establishment and maintenance of specific neuronal connections in the brain.</text>
</comment>
<feature type="domain" description="Cadherin" evidence="16">
    <location>
        <begin position="243"/>
        <end position="350"/>
    </location>
</feature>
<dbReference type="PROSITE" id="PS00232">
    <property type="entry name" value="CADHERIN_1"/>
    <property type="match status" value="3"/>
</dbReference>
<dbReference type="GO" id="GO:0007156">
    <property type="term" value="P:homophilic cell adhesion via plasma membrane adhesion molecules"/>
    <property type="evidence" value="ECO:0007669"/>
    <property type="project" value="InterPro"/>
</dbReference>
<dbReference type="EMBL" id="AAKN02009908">
    <property type="status" value="NOT_ANNOTATED_CDS"/>
    <property type="molecule type" value="Genomic_DNA"/>
</dbReference>
<evidence type="ECO:0000256" key="14">
    <source>
        <dbReference type="SAM" id="Phobius"/>
    </source>
</evidence>
<dbReference type="FunFam" id="2.60.40.60:FF:000001">
    <property type="entry name" value="Protocadherin alpha 2"/>
    <property type="match status" value="1"/>
</dbReference>
<feature type="domain" description="Cadherin" evidence="16">
    <location>
        <begin position="351"/>
        <end position="455"/>
    </location>
</feature>
<feature type="region of interest" description="Disordered" evidence="13">
    <location>
        <begin position="826"/>
        <end position="855"/>
    </location>
</feature>
<dbReference type="EMBL" id="AAKN02009911">
    <property type="status" value="NOT_ANNOTATED_CDS"/>
    <property type="molecule type" value="Genomic_DNA"/>
</dbReference>
<dbReference type="InterPro" id="IPR015919">
    <property type="entry name" value="Cadherin-like_sf"/>
</dbReference>
<feature type="compositionally biased region" description="Basic and acidic residues" evidence="13">
    <location>
        <begin position="908"/>
        <end position="922"/>
    </location>
</feature>
<dbReference type="GeneTree" id="ENSGT00940000165142"/>
<evidence type="ECO:0000313" key="18">
    <source>
        <dbReference type="Proteomes" id="UP000005447"/>
    </source>
</evidence>
<evidence type="ECO:0000256" key="8">
    <source>
        <dbReference type="ARBA" id="ARBA00022889"/>
    </source>
</evidence>
<feature type="domain" description="Cadherin" evidence="16">
    <location>
        <begin position="157"/>
        <end position="242"/>
    </location>
</feature>
<keyword evidence="6" id="KW-0677">Repeat</keyword>
<evidence type="ECO:0000256" key="10">
    <source>
        <dbReference type="ARBA" id="ARBA00023136"/>
    </source>
</evidence>
<keyword evidence="8" id="KW-0130">Cell adhesion</keyword>
<dbReference type="GO" id="GO:0005886">
    <property type="term" value="C:plasma membrane"/>
    <property type="evidence" value="ECO:0007669"/>
    <property type="project" value="UniProtKB-SubCell"/>
</dbReference>
<proteinExistence type="predicted"/>
<dbReference type="FunFam" id="2.60.40.60:FF:000233">
    <property type="entry name" value="Protocadherin gamma-A3 isoform 1"/>
    <property type="match status" value="1"/>
</dbReference>
<feature type="domain" description="Cadherin" evidence="16">
    <location>
        <begin position="581"/>
        <end position="678"/>
    </location>
</feature>
<feature type="domain" description="Cadherin" evidence="16">
    <location>
        <begin position="34"/>
        <end position="133"/>
    </location>
</feature>
<evidence type="ECO:0000256" key="5">
    <source>
        <dbReference type="ARBA" id="ARBA00022729"/>
    </source>
</evidence>